<evidence type="ECO:0000259" key="1">
    <source>
        <dbReference type="PROSITE" id="PS50943"/>
    </source>
</evidence>
<dbReference type="SUPFAM" id="SSF47413">
    <property type="entry name" value="lambda repressor-like DNA-binding domains"/>
    <property type="match status" value="1"/>
</dbReference>
<feature type="domain" description="HTH cro/C1-type" evidence="1">
    <location>
        <begin position="173"/>
        <end position="227"/>
    </location>
</feature>
<dbReference type="InterPro" id="IPR001387">
    <property type="entry name" value="Cro/C1-type_HTH"/>
</dbReference>
<dbReference type="RefSeq" id="WP_397062258.1">
    <property type="nucleotide sequence ID" value="NZ_JBIRYL010000002.1"/>
</dbReference>
<dbReference type="Pfam" id="PF19054">
    <property type="entry name" value="DUF5753"/>
    <property type="match status" value="1"/>
</dbReference>
<dbReference type="Pfam" id="PF13560">
    <property type="entry name" value="HTH_31"/>
    <property type="match status" value="1"/>
</dbReference>
<sequence>MDSDEDWGRFAEYAVARRQELGMATRHALAQATGLSYRLLGDLERGVRRGVSDGTLAIVEQALAWLPGSAREILRGGEPAPFDYAPEPSSTPSSWMRSLAEAYRIAADLAESGQLGMSARLMRALTDISQTAVMHSVPLDDASAEAIKPEPEVLGQHDRAQPTVIGIAFGRHLRHLRERKRFTQDRASNLLGWPTAHIWLLELGHMVLDKDELRRLLTLYGEDTPQIRECIRIASQAERSGWWNQHSSGILPSWFKAYLHLEQSASVIRTFESHFIPGLLQTADYAASVMAFPDRRDVDRKVLARMERQKILDLEDPPHLWVILDEAALVRAPVDADVLRGQISHLIEMTKRSNVAVQLLPLSMRLNAFSSSFCLLKFQEPEIPHIVYAEQLTSAIYIDRREDVYPYMALLDRLSTVALNPESSVERLTWILRTMNGSSAPFVTLAGSATWHGATT</sequence>
<proteinExistence type="predicted"/>
<dbReference type="Proteomes" id="UP001611494">
    <property type="component" value="Unassembled WGS sequence"/>
</dbReference>
<organism evidence="2 3">
    <name type="scientific">Nocardia testacea</name>
    <dbReference type="NCBI Taxonomy" id="248551"/>
    <lineage>
        <taxon>Bacteria</taxon>
        <taxon>Bacillati</taxon>
        <taxon>Actinomycetota</taxon>
        <taxon>Actinomycetes</taxon>
        <taxon>Mycobacteriales</taxon>
        <taxon>Nocardiaceae</taxon>
        <taxon>Nocardia</taxon>
    </lineage>
</organism>
<dbReference type="Gene3D" id="1.10.260.40">
    <property type="entry name" value="lambda repressor-like DNA-binding domains"/>
    <property type="match status" value="1"/>
</dbReference>
<dbReference type="InterPro" id="IPR043917">
    <property type="entry name" value="DUF5753"/>
</dbReference>
<accession>A0ABW7VZJ9</accession>
<dbReference type="EMBL" id="JBIRYL010000002">
    <property type="protein sequence ID" value="MFI2230913.1"/>
    <property type="molecule type" value="Genomic_DNA"/>
</dbReference>
<reference evidence="2 3" key="1">
    <citation type="submission" date="2024-10" db="EMBL/GenBank/DDBJ databases">
        <title>The Natural Products Discovery Center: Release of the First 8490 Sequenced Strains for Exploring Actinobacteria Biosynthetic Diversity.</title>
        <authorList>
            <person name="Kalkreuter E."/>
            <person name="Kautsar S.A."/>
            <person name="Yang D."/>
            <person name="Bader C.D."/>
            <person name="Teijaro C.N."/>
            <person name="Fluegel L."/>
            <person name="Davis C.M."/>
            <person name="Simpson J.R."/>
            <person name="Lauterbach L."/>
            <person name="Steele A.D."/>
            <person name="Gui C."/>
            <person name="Meng S."/>
            <person name="Li G."/>
            <person name="Viehrig K."/>
            <person name="Ye F."/>
            <person name="Su P."/>
            <person name="Kiefer A.F."/>
            <person name="Nichols A."/>
            <person name="Cepeda A.J."/>
            <person name="Yan W."/>
            <person name="Fan B."/>
            <person name="Jiang Y."/>
            <person name="Adhikari A."/>
            <person name="Zheng C.-J."/>
            <person name="Schuster L."/>
            <person name="Cowan T.M."/>
            <person name="Smanski M.J."/>
            <person name="Chevrette M.G."/>
            <person name="De Carvalho L.P.S."/>
            <person name="Shen B."/>
        </authorList>
    </citation>
    <scope>NUCLEOTIDE SEQUENCE [LARGE SCALE GENOMIC DNA]</scope>
    <source>
        <strain evidence="2 3">NPDC019377</strain>
    </source>
</reference>
<dbReference type="SMART" id="SM00530">
    <property type="entry name" value="HTH_XRE"/>
    <property type="match status" value="2"/>
</dbReference>
<dbReference type="InterPro" id="IPR010982">
    <property type="entry name" value="Lambda_DNA-bd_dom_sf"/>
</dbReference>
<comment type="caution">
    <text evidence="2">The sequence shown here is derived from an EMBL/GenBank/DDBJ whole genome shotgun (WGS) entry which is preliminary data.</text>
</comment>
<evidence type="ECO:0000313" key="3">
    <source>
        <dbReference type="Proteomes" id="UP001611494"/>
    </source>
</evidence>
<name>A0ABW7VZJ9_9NOCA</name>
<dbReference type="CDD" id="cd00093">
    <property type="entry name" value="HTH_XRE"/>
    <property type="match status" value="2"/>
</dbReference>
<evidence type="ECO:0000313" key="2">
    <source>
        <dbReference type="EMBL" id="MFI2230913.1"/>
    </source>
</evidence>
<protein>
    <submittedName>
        <fullName evidence="2">Scr1 family TA system antitoxin-like transcriptional regulator</fullName>
    </submittedName>
</protein>
<gene>
    <name evidence="2" type="ORF">ACH49Z_13795</name>
</gene>
<dbReference type="PROSITE" id="PS50943">
    <property type="entry name" value="HTH_CROC1"/>
    <property type="match status" value="1"/>
</dbReference>
<keyword evidence="3" id="KW-1185">Reference proteome</keyword>